<proteinExistence type="predicted"/>
<dbReference type="InterPro" id="IPR057135">
    <property type="entry name" value="At4g27190-like_LRR"/>
</dbReference>
<dbReference type="Pfam" id="PF23247">
    <property type="entry name" value="LRR_RPS2"/>
    <property type="match status" value="1"/>
</dbReference>
<evidence type="ECO:0000256" key="1">
    <source>
        <dbReference type="SAM" id="MobiDB-lite"/>
    </source>
</evidence>
<sequence>MKIYSMDNLEMIWHNQLDGDSIPNLQELKVINCKSLKYLFAASNVANDDYSPKFLFPKLTSMELSSLPELRSFYPGRHTVEGPALKRMPRLPQKTGNSSSILTTQQIDEKANVRSSIKDCEGSSSHRLE</sequence>
<name>A0AAD9TR09_9ROSI</name>
<protein>
    <recommendedName>
        <fullName evidence="2">Disease resistance protein At4g27190-like leucine-rich repeats domain-containing protein</fullName>
    </recommendedName>
</protein>
<reference evidence="3" key="1">
    <citation type="journal article" date="2023" name="Plant J.">
        <title>Genome sequences and population genomics provide insights into the demographic history, inbreeding, and mutation load of two 'living fossil' tree species of Dipteronia.</title>
        <authorList>
            <person name="Feng Y."/>
            <person name="Comes H.P."/>
            <person name="Chen J."/>
            <person name="Zhu S."/>
            <person name="Lu R."/>
            <person name="Zhang X."/>
            <person name="Li P."/>
            <person name="Qiu J."/>
            <person name="Olsen K.M."/>
            <person name="Qiu Y."/>
        </authorList>
    </citation>
    <scope>NUCLEOTIDE SEQUENCE</scope>
    <source>
        <strain evidence="3">KIB01</strain>
    </source>
</reference>
<dbReference type="AlphaFoldDB" id="A0AAD9TR09"/>
<feature type="compositionally biased region" description="Basic and acidic residues" evidence="1">
    <location>
        <begin position="107"/>
        <end position="129"/>
    </location>
</feature>
<comment type="caution">
    <text evidence="3">The sequence shown here is derived from an EMBL/GenBank/DDBJ whole genome shotgun (WGS) entry which is preliminary data.</text>
</comment>
<feature type="region of interest" description="Disordered" evidence="1">
    <location>
        <begin position="81"/>
        <end position="129"/>
    </location>
</feature>
<evidence type="ECO:0000259" key="2">
    <source>
        <dbReference type="Pfam" id="PF23247"/>
    </source>
</evidence>
<feature type="domain" description="Disease resistance protein At4g27190-like leucine-rich repeats" evidence="2">
    <location>
        <begin position="1"/>
        <end position="43"/>
    </location>
</feature>
<gene>
    <name evidence="3" type="ORF">Ddye_028202</name>
</gene>
<accession>A0AAD9TR09</accession>
<keyword evidence="4" id="KW-1185">Reference proteome</keyword>
<organism evidence="3 4">
    <name type="scientific">Dipteronia dyeriana</name>
    <dbReference type="NCBI Taxonomy" id="168575"/>
    <lineage>
        <taxon>Eukaryota</taxon>
        <taxon>Viridiplantae</taxon>
        <taxon>Streptophyta</taxon>
        <taxon>Embryophyta</taxon>
        <taxon>Tracheophyta</taxon>
        <taxon>Spermatophyta</taxon>
        <taxon>Magnoliopsida</taxon>
        <taxon>eudicotyledons</taxon>
        <taxon>Gunneridae</taxon>
        <taxon>Pentapetalae</taxon>
        <taxon>rosids</taxon>
        <taxon>malvids</taxon>
        <taxon>Sapindales</taxon>
        <taxon>Sapindaceae</taxon>
        <taxon>Hippocastanoideae</taxon>
        <taxon>Acereae</taxon>
        <taxon>Dipteronia</taxon>
    </lineage>
</organism>
<evidence type="ECO:0000313" key="4">
    <source>
        <dbReference type="Proteomes" id="UP001280121"/>
    </source>
</evidence>
<evidence type="ECO:0000313" key="3">
    <source>
        <dbReference type="EMBL" id="KAK2640407.1"/>
    </source>
</evidence>
<dbReference type="Proteomes" id="UP001280121">
    <property type="component" value="Unassembled WGS sequence"/>
</dbReference>
<dbReference type="EMBL" id="JANJYI010000008">
    <property type="protein sequence ID" value="KAK2640407.1"/>
    <property type="molecule type" value="Genomic_DNA"/>
</dbReference>
<feature type="compositionally biased region" description="Polar residues" evidence="1">
    <location>
        <begin position="94"/>
        <end position="106"/>
    </location>
</feature>